<keyword evidence="17" id="KW-0333">Golgi apparatus</keyword>
<dbReference type="Ensembl" id="ENSOCUT00000042394.1">
    <property type="protein sequence ID" value="ENSOCUP00000038007.1"/>
    <property type="gene ID" value="ENSOCUG00000008743.4"/>
</dbReference>
<evidence type="ECO:0000256" key="2">
    <source>
        <dbReference type="ARBA" id="ARBA00004489"/>
    </source>
</evidence>
<dbReference type="PANTHER" id="PTHR12039:SF18">
    <property type="entry name" value="NICOTINAMIDE_NICOTINIC ACID MONONUCLEOTIDE ADENYLYLTRANSFERASE 2"/>
    <property type="match status" value="1"/>
</dbReference>
<evidence type="ECO:0000256" key="1">
    <source>
        <dbReference type="ARBA" id="ARBA00001946"/>
    </source>
</evidence>
<reference evidence="30 31" key="1">
    <citation type="journal article" date="2011" name="Nature">
        <title>A high-resolution map of human evolutionary constraint using 29 mammals.</title>
        <authorList>
            <person name="Lindblad-Toh K."/>
            <person name="Garber M."/>
            <person name="Zuk O."/>
            <person name="Lin M.F."/>
            <person name="Parker B.J."/>
            <person name="Washietl S."/>
            <person name="Kheradpour P."/>
            <person name="Ernst J."/>
            <person name="Jordan G."/>
            <person name="Mauceli E."/>
            <person name="Ward L.D."/>
            <person name="Lowe C.B."/>
            <person name="Holloway A.K."/>
            <person name="Clamp M."/>
            <person name="Gnerre S."/>
            <person name="Alfoldi J."/>
            <person name="Beal K."/>
            <person name="Chang J."/>
            <person name="Clawson H."/>
            <person name="Cuff J."/>
            <person name="Di Palma F."/>
            <person name="Fitzgerald S."/>
            <person name="Flicek P."/>
            <person name="Guttman M."/>
            <person name="Hubisz M.J."/>
            <person name="Jaffe D.B."/>
            <person name="Jungreis I."/>
            <person name="Kent W.J."/>
            <person name="Kostka D."/>
            <person name="Lara M."/>
            <person name="Martins A.L."/>
            <person name="Massingham T."/>
            <person name="Moltke I."/>
            <person name="Raney B.J."/>
            <person name="Rasmussen M.D."/>
            <person name="Robinson J."/>
            <person name="Stark A."/>
            <person name="Vilella A.J."/>
            <person name="Wen J."/>
            <person name="Xie X."/>
            <person name="Zody M.C."/>
            <person name="Baldwin J."/>
            <person name="Bloom T."/>
            <person name="Chin C.W."/>
            <person name="Heiman D."/>
            <person name="Nicol R."/>
            <person name="Nusbaum C."/>
            <person name="Young S."/>
            <person name="Wilkinson J."/>
            <person name="Worley K.C."/>
            <person name="Kovar C.L."/>
            <person name="Muzny D.M."/>
            <person name="Gibbs R.A."/>
            <person name="Cree A."/>
            <person name="Dihn H.H."/>
            <person name="Fowler G."/>
            <person name="Jhangiani S."/>
            <person name="Joshi V."/>
            <person name="Lee S."/>
            <person name="Lewis L.R."/>
            <person name="Nazareth L.V."/>
            <person name="Okwuonu G."/>
            <person name="Santibanez J."/>
            <person name="Warren W.C."/>
            <person name="Mardis E.R."/>
            <person name="Weinstock G.M."/>
            <person name="Wilson R.K."/>
            <person name="Delehaunty K."/>
            <person name="Dooling D."/>
            <person name="Fronik C."/>
            <person name="Fulton L."/>
            <person name="Fulton B."/>
            <person name="Graves T."/>
            <person name="Minx P."/>
            <person name="Sodergren E."/>
            <person name="Birney E."/>
            <person name="Margulies E.H."/>
            <person name="Herrero J."/>
            <person name="Green E.D."/>
            <person name="Haussler D."/>
            <person name="Siepel A."/>
            <person name="Goldman N."/>
            <person name="Pollard K.S."/>
            <person name="Pedersen J.S."/>
            <person name="Lander E.S."/>
            <person name="Kellis M."/>
        </authorList>
    </citation>
    <scope>NUCLEOTIDE SEQUENCE [LARGE SCALE GENOMIC DNA]</scope>
    <source>
        <strain evidence="31">Thorbecke</strain>
    </source>
</reference>
<keyword evidence="12" id="KW-0808">Transferase</keyword>
<protein>
    <recommendedName>
        <fullName evidence="23">Nicotinamide/nicotinic acid mononucleotide adenylyltransferase 2</fullName>
        <ecNumber evidence="9">2.7.7.1</ecNumber>
        <ecNumber evidence="8">2.7.7.18</ecNumber>
    </recommendedName>
    <alternativeName>
        <fullName evidence="24">Nicotinamide mononucleotide adenylyltransferase 2</fullName>
    </alternativeName>
    <alternativeName>
        <fullName evidence="25">Nicotinate-nucleotide adenylyltransferase 2</fullName>
    </alternativeName>
</protein>
<comment type="similarity">
    <text evidence="6">Belongs to the eukaryotic NMN adenylyltransferase family.</text>
</comment>
<dbReference type="InterPro" id="IPR045094">
    <property type="entry name" value="NMNAT_euk"/>
</dbReference>
<evidence type="ECO:0000256" key="22">
    <source>
        <dbReference type="ARBA" id="ARBA00037794"/>
    </source>
</evidence>
<name>A0A5F9CW47_RABIT</name>
<feature type="domain" description="Cytidyltransferase-like" evidence="29">
    <location>
        <begin position="83"/>
        <end position="161"/>
    </location>
</feature>
<evidence type="ECO:0000259" key="29">
    <source>
        <dbReference type="Pfam" id="PF01467"/>
    </source>
</evidence>
<dbReference type="GO" id="GO:0009435">
    <property type="term" value="P:NAD+ biosynthetic process"/>
    <property type="evidence" value="ECO:0007669"/>
    <property type="project" value="UniProtKB-UniPathway"/>
</dbReference>
<evidence type="ECO:0000256" key="21">
    <source>
        <dbReference type="ARBA" id="ARBA00023329"/>
    </source>
</evidence>
<organism evidence="30 31">
    <name type="scientific">Oryctolagus cuniculus</name>
    <name type="common">Rabbit</name>
    <dbReference type="NCBI Taxonomy" id="9986"/>
    <lineage>
        <taxon>Eukaryota</taxon>
        <taxon>Metazoa</taxon>
        <taxon>Chordata</taxon>
        <taxon>Craniata</taxon>
        <taxon>Vertebrata</taxon>
        <taxon>Euteleostomi</taxon>
        <taxon>Mammalia</taxon>
        <taxon>Eutheria</taxon>
        <taxon>Euarchontoglires</taxon>
        <taxon>Glires</taxon>
        <taxon>Lagomorpha</taxon>
        <taxon>Leporidae</taxon>
        <taxon>Oryctolagus</taxon>
    </lineage>
</organism>
<dbReference type="GeneTree" id="ENSGT00950000183179"/>
<dbReference type="GO" id="GO:0030659">
    <property type="term" value="C:cytoplasmic vesicle membrane"/>
    <property type="evidence" value="ECO:0007669"/>
    <property type="project" value="UniProtKB-SubCell"/>
</dbReference>
<feature type="region of interest" description="Disordered" evidence="28">
    <location>
        <begin position="47"/>
        <end position="72"/>
    </location>
</feature>
<reference evidence="30" key="3">
    <citation type="submission" date="2025-09" db="UniProtKB">
        <authorList>
            <consortium name="Ensembl"/>
        </authorList>
    </citation>
    <scope>IDENTIFICATION</scope>
    <source>
        <strain evidence="30">Thorbecke</strain>
    </source>
</reference>
<evidence type="ECO:0000256" key="23">
    <source>
        <dbReference type="ARBA" id="ARBA00040700"/>
    </source>
</evidence>
<dbReference type="InterPro" id="IPR051182">
    <property type="entry name" value="Euk_NMN_adenylyltrnsfrase"/>
</dbReference>
<evidence type="ECO:0000256" key="27">
    <source>
        <dbReference type="ARBA" id="ARBA00048969"/>
    </source>
</evidence>
<dbReference type="GO" id="GO:0005524">
    <property type="term" value="F:ATP binding"/>
    <property type="evidence" value="ECO:0007669"/>
    <property type="project" value="UniProtKB-KW"/>
</dbReference>
<comment type="cofactor">
    <cofactor evidence="1">
        <name>Mg(2+)</name>
        <dbReference type="ChEBI" id="CHEBI:18420"/>
    </cofactor>
</comment>
<dbReference type="FunFam" id="3.40.50.620:FF:000080">
    <property type="entry name" value="Nicotinamide/nicotinic acid mononucleotide adenylyltransferase 2"/>
    <property type="match status" value="1"/>
</dbReference>
<comment type="subunit">
    <text evidence="7">Monomer.</text>
</comment>
<evidence type="ECO:0000256" key="15">
    <source>
        <dbReference type="ARBA" id="ARBA00022840"/>
    </source>
</evidence>
<evidence type="ECO:0000256" key="26">
    <source>
        <dbReference type="ARBA" id="ARBA00048514"/>
    </source>
</evidence>
<dbReference type="GO" id="GO:0004515">
    <property type="term" value="F:nicotinate-nucleotide adenylyltransferase activity"/>
    <property type="evidence" value="ECO:0007669"/>
    <property type="project" value="UniProtKB-EC"/>
</dbReference>
<evidence type="ECO:0000256" key="4">
    <source>
        <dbReference type="ARBA" id="ARBA00004658"/>
    </source>
</evidence>
<comment type="pathway">
    <text evidence="5">Cofactor biosynthesis; NAD(+) biosynthesis; deamido-NAD(+) from nicotinate D-ribonucleotide: step 1/1.</text>
</comment>
<dbReference type="PANTHER" id="PTHR12039">
    <property type="entry name" value="NICOTINAMIDE MONONUCLEOTIDE ADENYLYLTRANSFERASE"/>
    <property type="match status" value="1"/>
</dbReference>
<accession>A0A5F9CW47</accession>
<comment type="catalytic activity">
    <reaction evidence="26">
        <text>nicotinate beta-D-ribonucleotide + ATP + H(+) = deamido-NAD(+) + diphosphate</text>
        <dbReference type="Rhea" id="RHEA:22860"/>
        <dbReference type="ChEBI" id="CHEBI:15378"/>
        <dbReference type="ChEBI" id="CHEBI:30616"/>
        <dbReference type="ChEBI" id="CHEBI:33019"/>
        <dbReference type="ChEBI" id="CHEBI:57502"/>
        <dbReference type="ChEBI" id="CHEBI:58437"/>
        <dbReference type="EC" id="2.7.7.18"/>
    </reaction>
    <physiologicalReaction direction="left-to-right" evidence="26">
        <dbReference type="Rhea" id="RHEA:22861"/>
    </physiologicalReaction>
    <physiologicalReaction direction="right-to-left" evidence="26">
        <dbReference type="Rhea" id="RHEA:22862"/>
    </physiologicalReaction>
</comment>
<keyword evidence="31" id="KW-1185">Reference proteome</keyword>
<dbReference type="InterPro" id="IPR014729">
    <property type="entry name" value="Rossmann-like_a/b/a_fold"/>
</dbReference>
<evidence type="ECO:0000256" key="8">
    <source>
        <dbReference type="ARBA" id="ARBA00012389"/>
    </source>
</evidence>
<evidence type="ECO:0000256" key="11">
    <source>
        <dbReference type="ARBA" id="ARBA00022642"/>
    </source>
</evidence>
<evidence type="ECO:0000256" key="9">
    <source>
        <dbReference type="ARBA" id="ARBA00012390"/>
    </source>
</evidence>
<evidence type="ECO:0000256" key="25">
    <source>
        <dbReference type="ARBA" id="ARBA00043172"/>
    </source>
</evidence>
<evidence type="ECO:0000256" key="24">
    <source>
        <dbReference type="ARBA" id="ARBA00041585"/>
    </source>
</evidence>
<reference evidence="30" key="2">
    <citation type="submission" date="2025-08" db="UniProtKB">
        <authorList>
            <consortium name="Ensembl"/>
        </authorList>
    </citation>
    <scope>IDENTIFICATION</scope>
    <source>
        <strain evidence="30">Thorbecke</strain>
    </source>
</reference>
<evidence type="ECO:0000256" key="28">
    <source>
        <dbReference type="SAM" id="MobiDB-lite"/>
    </source>
</evidence>
<dbReference type="EC" id="2.7.7.18" evidence="8"/>
<evidence type="ECO:0000256" key="14">
    <source>
        <dbReference type="ARBA" id="ARBA00022741"/>
    </source>
</evidence>
<evidence type="ECO:0000256" key="7">
    <source>
        <dbReference type="ARBA" id="ARBA00011245"/>
    </source>
</evidence>
<evidence type="ECO:0000256" key="6">
    <source>
        <dbReference type="ARBA" id="ARBA00007064"/>
    </source>
</evidence>
<comment type="catalytic activity">
    <reaction evidence="27">
        <text>beta-nicotinamide D-ribonucleotide + ATP + H(+) = diphosphate + NAD(+)</text>
        <dbReference type="Rhea" id="RHEA:21360"/>
        <dbReference type="ChEBI" id="CHEBI:14649"/>
        <dbReference type="ChEBI" id="CHEBI:15378"/>
        <dbReference type="ChEBI" id="CHEBI:30616"/>
        <dbReference type="ChEBI" id="CHEBI:33019"/>
        <dbReference type="ChEBI" id="CHEBI:57540"/>
        <dbReference type="EC" id="2.7.7.1"/>
    </reaction>
    <physiologicalReaction direction="left-to-right" evidence="27">
        <dbReference type="Rhea" id="RHEA:21361"/>
    </physiologicalReaction>
    <physiologicalReaction direction="right-to-left" evidence="27">
        <dbReference type="Rhea" id="RHEA:21362"/>
    </physiologicalReaction>
</comment>
<evidence type="ECO:0000313" key="30">
    <source>
        <dbReference type="Ensembl" id="ENSOCUP00000038007.1"/>
    </source>
</evidence>
<proteinExistence type="inferred from homology"/>
<evidence type="ECO:0000256" key="13">
    <source>
        <dbReference type="ARBA" id="ARBA00022695"/>
    </source>
</evidence>
<dbReference type="CDD" id="cd09286">
    <property type="entry name" value="NMNAT_Eukarya"/>
    <property type="match status" value="1"/>
</dbReference>
<dbReference type="GO" id="GO:0030424">
    <property type="term" value="C:axon"/>
    <property type="evidence" value="ECO:0007669"/>
    <property type="project" value="UniProtKB-SubCell"/>
</dbReference>
<evidence type="ECO:0000256" key="17">
    <source>
        <dbReference type="ARBA" id="ARBA00023034"/>
    </source>
</evidence>
<evidence type="ECO:0000256" key="16">
    <source>
        <dbReference type="ARBA" id="ARBA00023027"/>
    </source>
</evidence>
<evidence type="ECO:0000256" key="12">
    <source>
        <dbReference type="ARBA" id="ARBA00022679"/>
    </source>
</evidence>
<dbReference type="Proteomes" id="UP000001811">
    <property type="component" value="Unplaced"/>
</dbReference>
<keyword evidence="20" id="KW-0449">Lipoprotein</keyword>
<evidence type="ECO:0000256" key="20">
    <source>
        <dbReference type="ARBA" id="ARBA00023288"/>
    </source>
</evidence>
<keyword evidence="11" id="KW-0662">Pyridine nucleotide biosynthesis</keyword>
<evidence type="ECO:0000313" key="31">
    <source>
        <dbReference type="Proteomes" id="UP000001811"/>
    </source>
</evidence>
<keyword evidence="14" id="KW-0547">Nucleotide-binding</keyword>
<keyword evidence="15" id="KW-0067">ATP-binding</keyword>
<dbReference type="UniPathway" id="UPA00253">
    <property type="reaction ID" value="UER00332"/>
</dbReference>
<dbReference type="SUPFAM" id="SSF52374">
    <property type="entry name" value="Nucleotidylyl transferase"/>
    <property type="match status" value="1"/>
</dbReference>
<dbReference type="Bgee" id="ENSOCUG00000008743">
    <property type="expression patterns" value="Expressed in frontal cortex and 16 other cell types or tissues"/>
</dbReference>
<dbReference type="Gene3D" id="3.40.50.620">
    <property type="entry name" value="HUPs"/>
    <property type="match status" value="1"/>
</dbReference>
<keyword evidence="16" id="KW-0520">NAD</keyword>
<keyword evidence="21" id="KW-0968">Cytoplasmic vesicle</keyword>
<dbReference type="AlphaFoldDB" id="A0A5F9CW47"/>
<dbReference type="Pfam" id="PF01467">
    <property type="entry name" value="CTP_transf_like"/>
    <property type="match status" value="1"/>
</dbReference>
<evidence type="ECO:0000256" key="5">
    <source>
        <dbReference type="ARBA" id="ARBA00005019"/>
    </source>
</evidence>
<keyword evidence="18" id="KW-0472">Membrane</keyword>
<dbReference type="InterPro" id="IPR004821">
    <property type="entry name" value="Cyt_trans-like"/>
</dbReference>
<comment type="subcellular location">
    <subcellularLocation>
        <location evidence="2">Cell projection</location>
        <location evidence="2">Axon</location>
    </subcellularLocation>
    <subcellularLocation>
        <location evidence="3">Cytoplasmic vesicle membrane</location>
        <topology evidence="3">Lipid-anchor</topology>
    </subcellularLocation>
    <subcellularLocation>
        <location evidence="22">Golgi apparatus membrane</location>
        <topology evidence="22">Lipid-anchor</topology>
    </subcellularLocation>
</comment>
<keyword evidence="19" id="KW-0966">Cell projection</keyword>
<dbReference type="GO" id="GO:0000139">
    <property type="term" value="C:Golgi membrane"/>
    <property type="evidence" value="ECO:0007669"/>
    <property type="project" value="UniProtKB-SubCell"/>
</dbReference>
<dbReference type="EC" id="2.7.7.1" evidence="9"/>
<evidence type="ECO:0000256" key="3">
    <source>
        <dbReference type="ARBA" id="ARBA00004594"/>
    </source>
</evidence>
<evidence type="ECO:0000256" key="18">
    <source>
        <dbReference type="ARBA" id="ARBA00023136"/>
    </source>
</evidence>
<dbReference type="GO" id="GO:0000309">
    <property type="term" value="F:nicotinamide-nucleotide adenylyltransferase activity"/>
    <property type="evidence" value="ECO:0007669"/>
    <property type="project" value="UniProtKB-EC"/>
</dbReference>
<sequence>MAGGCHSPFAWSRSEAKISAEPGSGRLASHLWLLRCLWKEPSVLSCQPRGREPPNAGQRRNRLGKASLAASQLRTSQERFSSERARDYLHKTGRFIVIGGIVSPVHDSYGKQGLVSSRHRLVMCQLAVQNSDWIRVDPWECYQDTWQTTCSVLQHHRDLMKRVTGCILSNVSTPSMTPVIGQPQQETPQPAYQNSNVPAKPTAAKILGKVGESLSRICCVRPPVERFTFVDENANLGTVMRYEEIELRILLLCGSDLLESFCIPGLWNEADMEVIVGDFGIVVVPRDAADTDRIMNHSSILRKYRSNILVVKDDVNHPMSAVSSTKSRLALQHGDGHVVDYLSQPVIDYILKSQLYINASG</sequence>
<evidence type="ECO:0000256" key="10">
    <source>
        <dbReference type="ARBA" id="ARBA00022490"/>
    </source>
</evidence>
<comment type="pathway">
    <text evidence="4">Cofactor biosynthesis; NAD(+) biosynthesis; NAD(+) from nicotinamide D-ribonucleotide: step 1/1.</text>
</comment>
<keyword evidence="13" id="KW-0548">Nucleotidyltransferase</keyword>
<evidence type="ECO:0000256" key="19">
    <source>
        <dbReference type="ARBA" id="ARBA00023273"/>
    </source>
</evidence>
<keyword evidence="10" id="KW-0963">Cytoplasm</keyword>